<evidence type="ECO:0000256" key="2">
    <source>
        <dbReference type="ARBA" id="ARBA00022676"/>
    </source>
</evidence>
<evidence type="ECO:0000256" key="3">
    <source>
        <dbReference type="ARBA" id="ARBA00022679"/>
    </source>
</evidence>
<evidence type="ECO:0000313" key="5">
    <source>
        <dbReference type="EMBL" id="KAG2656899.1"/>
    </source>
</evidence>
<sequence>MSPGSGAAGVGAETAPHFVLVPMMAAGHAGPMLDMARALACRGALVTFVTTPLNLPRLGRGPGDDALPIRFLPLRFPCAEAGLPEGCESLDALPGAGLLGRFNDACAMLRAPLVARLRDDAAAPPASCLVADACHPWAGAAARELGVLRLAFDGFCAFSSLCMRQMNVHRIFDGVDDDRRPVRVPGFPIDVEISRARSPGNFSGPGMKEFGEEIMAESARADGLVVNSFAELEPRFVDAYEAAIGKKVWTVGPLFLNTMPAAAATAEGAAAARCASWLESRKPRSVVFVSFGSLVRSSVAQLAEIALGLEASGRPFIWAVKPGKLAEFERWLSGDGFESRVGETMGLVIRGWAPQRAILSHPAAGAFVTHCGWNSVLECVAAGLPMATWPHFAEQFMNERLVVDVLRVGVPVGVKDAAPWGVEAAAVDVVATREDVASAVAAVMDGGEESAARRTRAAELGRKAREAVATGGSSDRNVALLMEHAGRKKTTA</sequence>
<dbReference type="Pfam" id="PF00201">
    <property type="entry name" value="UDPGT"/>
    <property type="match status" value="1"/>
</dbReference>
<dbReference type="AlphaFoldDB" id="A0A8T0XN71"/>
<dbReference type="PANTHER" id="PTHR48047">
    <property type="entry name" value="GLYCOSYLTRANSFERASE"/>
    <property type="match status" value="1"/>
</dbReference>
<keyword evidence="2" id="KW-0328">Glycosyltransferase</keyword>
<organism evidence="5 6">
    <name type="scientific">Panicum virgatum</name>
    <name type="common">Blackwell switchgrass</name>
    <dbReference type="NCBI Taxonomy" id="38727"/>
    <lineage>
        <taxon>Eukaryota</taxon>
        <taxon>Viridiplantae</taxon>
        <taxon>Streptophyta</taxon>
        <taxon>Embryophyta</taxon>
        <taxon>Tracheophyta</taxon>
        <taxon>Spermatophyta</taxon>
        <taxon>Magnoliopsida</taxon>
        <taxon>Liliopsida</taxon>
        <taxon>Poales</taxon>
        <taxon>Poaceae</taxon>
        <taxon>PACMAD clade</taxon>
        <taxon>Panicoideae</taxon>
        <taxon>Panicodae</taxon>
        <taxon>Paniceae</taxon>
        <taxon>Panicinae</taxon>
        <taxon>Panicum</taxon>
        <taxon>Panicum sect. Hiantes</taxon>
    </lineage>
</organism>
<dbReference type="InterPro" id="IPR002213">
    <property type="entry name" value="UDP_glucos_trans"/>
</dbReference>
<evidence type="ECO:0000313" key="6">
    <source>
        <dbReference type="Proteomes" id="UP000823388"/>
    </source>
</evidence>
<dbReference type="OrthoDB" id="5835829at2759"/>
<keyword evidence="3" id="KW-0808">Transferase</keyword>
<keyword evidence="6" id="KW-1185">Reference proteome</keyword>
<comment type="similarity">
    <text evidence="1">Belongs to the UDP-glycosyltransferase family.</text>
</comment>
<protein>
    <recommendedName>
        <fullName evidence="4">Glycosyltransferase N-terminal domain-containing protein</fullName>
    </recommendedName>
</protein>
<evidence type="ECO:0000256" key="1">
    <source>
        <dbReference type="ARBA" id="ARBA00009995"/>
    </source>
</evidence>
<feature type="domain" description="Glycosyltransferase N-terminal" evidence="4">
    <location>
        <begin position="19"/>
        <end position="254"/>
    </location>
</feature>
<evidence type="ECO:0000259" key="4">
    <source>
        <dbReference type="Pfam" id="PF26168"/>
    </source>
</evidence>
<gene>
    <name evidence="5" type="ORF">PVAP13_1KG124131</name>
</gene>
<comment type="caution">
    <text evidence="5">The sequence shown here is derived from an EMBL/GenBank/DDBJ whole genome shotgun (WGS) entry which is preliminary data.</text>
</comment>
<dbReference type="Pfam" id="PF26168">
    <property type="entry name" value="Glyco_transf_N"/>
    <property type="match status" value="1"/>
</dbReference>
<accession>A0A8T0XN71</accession>
<reference evidence="5" key="1">
    <citation type="submission" date="2020-05" db="EMBL/GenBank/DDBJ databases">
        <title>WGS assembly of Panicum virgatum.</title>
        <authorList>
            <person name="Lovell J.T."/>
            <person name="Jenkins J."/>
            <person name="Shu S."/>
            <person name="Juenger T.E."/>
            <person name="Schmutz J."/>
        </authorList>
    </citation>
    <scope>NUCLEOTIDE SEQUENCE</scope>
    <source>
        <strain evidence="5">AP13</strain>
    </source>
</reference>
<dbReference type="PANTHER" id="PTHR48047:SF71">
    <property type="entry name" value="GLYCOSYLTRANSFERASE"/>
    <property type="match status" value="1"/>
</dbReference>
<dbReference type="Proteomes" id="UP000823388">
    <property type="component" value="Chromosome 1K"/>
</dbReference>
<dbReference type="GO" id="GO:0035251">
    <property type="term" value="F:UDP-glucosyltransferase activity"/>
    <property type="evidence" value="ECO:0007669"/>
    <property type="project" value="TreeGrafter"/>
</dbReference>
<name>A0A8T0XN71_PANVG</name>
<dbReference type="FunFam" id="3.40.50.2000:FF:000202">
    <property type="entry name" value="Glycosyltransferase"/>
    <property type="match status" value="1"/>
</dbReference>
<dbReference type="SUPFAM" id="SSF53756">
    <property type="entry name" value="UDP-Glycosyltransferase/glycogen phosphorylase"/>
    <property type="match status" value="1"/>
</dbReference>
<dbReference type="EMBL" id="CM029037">
    <property type="protein sequence ID" value="KAG2656899.1"/>
    <property type="molecule type" value="Genomic_DNA"/>
</dbReference>
<dbReference type="Gene3D" id="3.40.50.2000">
    <property type="entry name" value="Glycogen Phosphorylase B"/>
    <property type="match status" value="2"/>
</dbReference>
<proteinExistence type="inferred from homology"/>
<dbReference type="InterPro" id="IPR058980">
    <property type="entry name" value="Glyco_transf_N"/>
</dbReference>
<dbReference type="CDD" id="cd03784">
    <property type="entry name" value="GT1_Gtf-like"/>
    <property type="match status" value="1"/>
</dbReference>